<keyword evidence="6 10" id="KW-0812">Transmembrane</keyword>
<dbReference type="InterPro" id="IPR058633">
    <property type="entry name" value="EmrA/FarA_HH"/>
</dbReference>
<keyword evidence="7 10" id="KW-1133">Transmembrane helix</keyword>
<dbReference type="SUPFAM" id="SSF56954">
    <property type="entry name" value="Outer membrane efflux proteins (OEP)"/>
    <property type="match status" value="1"/>
</dbReference>
<feature type="domain" description="Multidrug export protein EmrA/FarA alpha-helical hairpin" evidence="11">
    <location>
        <begin position="101"/>
        <end position="220"/>
    </location>
</feature>
<evidence type="ECO:0000256" key="10">
    <source>
        <dbReference type="SAM" id="Phobius"/>
    </source>
</evidence>
<dbReference type="Gene3D" id="2.40.30.170">
    <property type="match status" value="1"/>
</dbReference>
<keyword evidence="5" id="KW-0997">Cell inner membrane</keyword>
<evidence type="ECO:0000313" key="14">
    <source>
        <dbReference type="Proteomes" id="UP000238196"/>
    </source>
</evidence>
<dbReference type="OrthoDB" id="9811754at2"/>
<evidence type="ECO:0000313" key="13">
    <source>
        <dbReference type="EMBL" id="PPC78283.1"/>
    </source>
</evidence>
<keyword evidence="3" id="KW-0813">Transport</keyword>
<dbReference type="GO" id="GO:0005886">
    <property type="term" value="C:plasma membrane"/>
    <property type="evidence" value="ECO:0007669"/>
    <property type="project" value="UniProtKB-SubCell"/>
</dbReference>
<comment type="caution">
    <text evidence="13">The sequence shown here is derived from an EMBL/GenBank/DDBJ whole genome shotgun (WGS) entry which is preliminary data.</text>
</comment>
<evidence type="ECO:0000256" key="1">
    <source>
        <dbReference type="ARBA" id="ARBA00004377"/>
    </source>
</evidence>
<dbReference type="GO" id="GO:0015721">
    <property type="term" value="P:bile acid and bile salt transport"/>
    <property type="evidence" value="ECO:0007669"/>
    <property type="project" value="UniProtKB-ARBA"/>
</dbReference>
<dbReference type="GO" id="GO:0046677">
    <property type="term" value="P:response to antibiotic"/>
    <property type="evidence" value="ECO:0007669"/>
    <property type="project" value="UniProtKB-ARBA"/>
</dbReference>
<protein>
    <submittedName>
        <fullName evidence="13">EmrA/EmrK family multidrug efflux transporter periplasmic adaptor subunit</fullName>
    </submittedName>
</protein>
<dbReference type="SUPFAM" id="SSF111369">
    <property type="entry name" value="HlyD-like secretion proteins"/>
    <property type="match status" value="2"/>
</dbReference>
<evidence type="ECO:0000256" key="7">
    <source>
        <dbReference type="ARBA" id="ARBA00022989"/>
    </source>
</evidence>
<dbReference type="GO" id="GO:0015562">
    <property type="term" value="F:efflux transmembrane transporter activity"/>
    <property type="evidence" value="ECO:0007669"/>
    <property type="project" value="InterPro"/>
</dbReference>
<dbReference type="Gene3D" id="1.10.287.470">
    <property type="entry name" value="Helix hairpin bin"/>
    <property type="match status" value="1"/>
</dbReference>
<dbReference type="AlphaFoldDB" id="A0A2S5KU98"/>
<feature type="domain" description="p-hydroxybenzoic acid efflux pump subunit AaeA-like beta-barrel" evidence="12">
    <location>
        <begin position="258"/>
        <end position="350"/>
    </location>
</feature>
<name>A0A2S5KU98_9PROT</name>
<keyword evidence="9" id="KW-0175">Coiled coil</keyword>
<dbReference type="FunFam" id="2.40.30.170:FF:000003">
    <property type="entry name" value="Multidrug resistance protein A"/>
    <property type="match status" value="1"/>
</dbReference>
<keyword evidence="4" id="KW-1003">Cell membrane</keyword>
<keyword evidence="8 10" id="KW-0472">Membrane</keyword>
<evidence type="ECO:0000256" key="6">
    <source>
        <dbReference type="ARBA" id="ARBA00022692"/>
    </source>
</evidence>
<dbReference type="Gene3D" id="2.40.50.100">
    <property type="match status" value="1"/>
</dbReference>
<sequence>MADNTTTTPNASAPAAQPAKRNGKRKLMLSLLVAAVAVGSAGAYFYHESYGRFYEETDDAYVDGNLIQLTPQTAGTVISITADNGDFVEQGQTLVEFDPADTEVALQSSEANLAKAVRQVRGLYSDVDNYKAQLEARKVDVQQAQADYQRRQKLAKGGAISQEELAHARDALSAAERAVTSAKQKLDSALALVDDTHIASHPEVMAAAASLRQAYLNHARSTLVAPVSGYIAQRTVQVGSRVQAGAPLLAVVPLDDVWIDANFKETQLKDMRIGQPVEIHADLYGSDVRYRGTVESLGVGTGSAFSLLPAQNASGNWIKIVQRLPVRIRLQSDNLDKHPLRIGLSTTVSVDLHDQDGPVLAEKAQTKPRYATDVYQHQLSEADALIAQLIHDNGPVAEQVGMAH</sequence>
<comment type="subcellular location">
    <subcellularLocation>
        <location evidence="1">Cell inner membrane</location>
        <topology evidence="1">Single-pass membrane protein</topology>
    </subcellularLocation>
</comment>
<feature type="transmembrane region" description="Helical" evidence="10">
    <location>
        <begin position="27"/>
        <end position="46"/>
    </location>
</feature>
<dbReference type="PANTHER" id="PTHR30386:SF19">
    <property type="entry name" value="MULTIDRUG EXPORT PROTEIN EMRA-RELATED"/>
    <property type="match status" value="1"/>
</dbReference>
<evidence type="ECO:0000256" key="8">
    <source>
        <dbReference type="ARBA" id="ARBA00023136"/>
    </source>
</evidence>
<comment type="similarity">
    <text evidence="2">Belongs to the membrane fusion protein (MFP) (TC 8.A.1) family.</text>
</comment>
<evidence type="ECO:0000256" key="5">
    <source>
        <dbReference type="ARBA" id="ARBA00022519"/>
    </source>
</evidence>
<dbReference type="EMBL" id="PRLP01000017">
    <property type="protein sequence ID" value="PPC78283.1"/>
    <property type="molecule type" value="Genomic_DNA"/>
</dbReference>
<evidence type="ECO:0000256" key="2">
    <source>
        <dbReference type="ARBA" id="ARBA00009477"/>
    </source>
</evidence>
<organism evidence="13 14">
    <name type="scientific">Proteobacteria bacterium 228</name>
    <dbReference type="NCBI Taxonomy" id="2083153"/>
    <lineage>
        <taxon>Bacteria</taxon>
        <taxon>Pseudomonadati</taxon>
        <taxon>Pseudomonadota</taxon>
    </lineage>
</organism>
<evidence type="ECO:0000259" key="12">
    <source>
        <dbReference type="Pfam" id="PF25963"/>
    </source>
</evidence>
<accession>A0A2S5KU98</accession>
<dbReference type="GO" id="GO:1990961">
    <property type="term" value="P:xenobiotic detoxification by transmembrane export across the plasma membrane"/>
    <property type="evidence" value="ECO:0007669"/>
    <property type="project" value="UniProtKB-ARBA"/>
</dbReference>
<dbReference type="InterPro" id="IPR050739">
    <property type="entry name" value="MFP"/>
</dbReference>
<feature type="coiled-coil region" evidence="9">
    <location>
        <begin position="127"/>
        <end position="192"/>
    </location>
</feature>
<dbReference type="Proteomes" id="UP000238196">
    <property type="component" value="Unassembled WGS sequence"/>
</dbReference>
<dbReference type="Pfam" id="PF25963">
    <property type="entry name" value="Beta-barrel_AAEA"/>
    <property type="match status" value="1"/>
</dbReference>
<evidence type="ECO:0000256" key="4">
    <source>
        <dbReference type="ARBA" id="ARBA00022475"/>
    </source>
</evidence>
<evidence type="ECO:0000256" key="9">
    <source>
        <dbReference type="SAM" id="Coils"/>
    </source>
</evidence>
<reference evidence="13 14" key="1">
    <citation type="submission" date="2018-02" db="EMBL/GenBank/DDBJ databases">
        <title>novel marine gammaproteobacteria from coastal saline agro ecosystem.</title>
        <authorList>
            <person name="Krishnan R."/>
            <person name="Ramesh Kumar N."/>
        </authorList>
    </citation>
    <scope>NUCLEOTIDE SEQUENCE [LARGE SCALE GENOMIC DNA]</scope>
    <source>
        <strain evidence="13 14">228</strain>
    </source>
</reference>
<dbReference type="Pfam" id="PF25885">
    <property type="entry name" value="HH_EMRA"/>
    <property type="match status" value="1"/>
</dbReference>
<gene>
    <name evidence="13" type="ORF">C4K68_06525</name>
</gene>
<evidence type="ECO:0000256" key="3">
    <source>
        <dbReference type="ARBA" id="ARBA00022448"/>
    </source>
</evidence>
<proteinExistence type="inferred from homology"/>
<dbReference type="PANTHER" id="PTHR30386">
    <property type="entry name" value="MEMBRANE FUSION SUBUNIT OF EMRAB-TOLC MULTIDRUG EFFLUX PUMP"/>
    <property type="match status" value="1"/>
</dbReference>
<evidence type="ECO:0000259" key="11">
    <source>
        <dbReference type="Pfam" id="PF25885"/>
    </source>
</evidence>
<dbReference type="InterPro" id="IPR058634">
    <property type="entry name" value="AaeA-lik-b-barrel"/>
</dbReference>